<organism evidence="2 3">
    <name type="scientific">Polarella glacialis</name>
    <name type="common">Dinoflagellate</name>
    <dbReference type="NCBI Taxonomy" id="89957"/>
    <lineage>
        <taxon>Eukaryota</taxon>
        <taxon>Sar</taxon>
        <taxon>Alveolata</taxon>
        <taxon>Dinophyceae</taxon>
        <taxon>Suessiales</taxon>
        <taxon>Suessiaceae</taxon>
        <taxon>Polarella</taxon>
    </lineage>
</organism>
<feature type="signal peptide" evidence="1">
    <location>
        <begin position="1"/>
        <end position="30"/>
    </location>
</feature>
<dbReference type="Proteomes" id="UP000654075">
    <property type="component" value="Unassembled WGS sequence"/>
</dbReference>
<dbReference type="AlphaFoldDB" id="A0A813E784"/>
<dbReference type="InterPro" id="IPR021838">
    <property type="entry name" value="DUF3431"/>
</dbReference>
<evidence type="ECO:0000313" key="2">
    <source>
        <dbReference type="EMBL" id="CAE8594524.1"/>
    </source>
</evidence>
<sequence>AATWPTWLRLALARMVLLQLLGMSQTCCSAGPGLASAGCDLSVPDFARLLFRTRAFYKEGLFELPDALRVNRIIEGRETLKESCPAAVLQAILLKLEENLVYEPQAMEALLSVYTTYLHDAIRRGMIGQSEMRDWGLEAGLERVQVIREKLSVKKNLSSAMVMNYCSVADRFGARHEMRWLLQPPFGNAADLEGHGGDVGLLSDTDLYIYVVDTPWCEKPSEDTLAQLWRVARSLHVIQYRGGPQREEQSAYFKFIVDHWDSLPDFTIFVHPDADEHQGQEFLALRRALKLIKTQSEFANESIGYYPLSQQMVVDPRRVWGKEYAQGWRQFWHRVFGYPWSSHGFQAPRCRWEAKPGFFLRDFVDNKSERLSRADAKAACAQAGEECAGITCGSPLNEGEVLPEIAGASCTARRGTNGLEESPEEELSYVKTCAVGTDFSVHKDAEYPVAADADQQVMNTYLRHSSKFLFGFAAGDEKVRNEMESRARCDELGSRCGGFVCETGLDLANFKTKKAYKAAREAAACTVREGTELFGSPSGELAFLKVPQSQ</sequence>
<dbReference type="EMBL" id="CAJNNV010007133">
    <property type="protein sequence ID" value="CAE8594524.1"/>
    <property type="molecule type" value="Genomic_DNA"/>
</dbReference>
<evidence type="ECO:0000313" key="3">
    <source>
        <dbReference type="Proteomes" id="UP000654075"/>
    </source>
</evidence>
<keyword evidence="1" id="KW-0732">Signal</keyword>
<dbReference type="OrthoDB" id="426718at2759"/>
<feature type="non-terminal residue" evidence="2">
    <location>
        <position position="550"/>
    </location>
</feature>
<feature type="non-terminal residue" evidence="2">
    <location>
        <position position="1"/>
    </location>
</feature>
<reference evidence="2" key="1">
    <citation type="submission" date="2021-02" db="EMBL/GenBank/DDBJ databases">
        <authorList>
            <person name="Dougan E. K."/>
            <person name="Rhodes N."/>
            <person name="Thang M."/>
            <person name="Chan C."/>
        </authorList>
    </citation>
    <scope>NUCLEOTIDE SEQUENCE</scope>
</reference>
<evidence type="ECO:0000256" key="1">
    <source>
        <dbReference type="SAM" id="SignalP"/>
    </source>
</evidence>
<proteinExistence type="predicted"/>
<accession>A0A813E784</accession>
<gene>
    <name evidence="2" type="ORF">PGLA1383_LOCUS13065</name>
</gene>
<keyword evidence="3" id="KW-1185">Reference proteome</keyword>
<comment type="caution">
    <text evidence="2">The sequence shown here is derived from an EMBL/GenBank/DDBJ whole genome shotgun (WGS) entry which is preliminary data.</text>
</comment>
<feature type="chain" id="PRO_5032531077" evidence="1">
    <location>
        <begin position="31"/>
        <end position="550"/>
    </location>
</feature>
<dbReference type="Pfam" id="PF11913">
    <property type="entry name" value="DUF3431"/>
    <property type="match status" value="1"/>
</dbReference>
<name>A0A813E784_POLGL</name>
<protein>
    <submittedName>
        <fullName evidence="2">Uncharacterized protein</fullName>
    </submittedName>
</protein>